<evidence type="ECO:0000313" key="3">
    <source>
        <dbReference type="Proteomes" id="UP001304895"/>
    </source>
</evidence>
<protein>
    <submittedName>
        <fullName evidence="2">Uncharacterized protein</fullName>
    </submittedName>
</protein>
<dbReference type="AlphaFoldDB" id="A0AAN6UIL1"/>
<name>A0AAN6UIL1_9PEZI</name>
<sequence length="198" mass="21639">MTTQADRNDRGFEEAECQAQHQMARVTHALLPQPSAKVRPWASMLLSIAESGRNASNDAETILRVLLNSKARFDSGRRKDVGRPLPFATQFQGQLTKPGESEHCGPVKTQKTDSRFSPPRRFQGPPGLSIAPALCPRAFELAQACTMTSTHAADDRAIHLYIGSVRSANVPIIMEGGAHIMYFGRHFLLGSGITMAIL</sequence>
<reference evidence="2" key="1">
    <citation type="journal article" date="2023" name="Mol. Phylogenet. Evol.">
        <title>Genome-scale phylogeny and comparative genomics of the fungal order Sordariales.</title>
        <authorList>
            <person name="Hensen N."/>
            <person name="Bonometti L."/>
            <person name="Westerberg I."/>
            <person name="Brannstrom I.O."/>
            <person name="Guillou S."/>
            <person name="Cros-Aarteil S."/>
            <person name="Calhoun S."/>
            <person name="Haridas S."/>
            <person name="Kuo A."/>
            <person name="Mondo S."/>
            <person name="Pangilinan J."/>
            <person name="Riley R."/>
            <person name="LaButti K."/>
            <person name="Andreopoulos B."/>
            <person name="Lipzen A."/>
            <person name="Chen C."/>
            <person name="Yan M."/>
            <person name="Daum C."/>
            <person name="Ng V."/>
            <person name="Clum A."/>
            <person name="Steindorff A."/>
            <person name="Ohm R.A."/>
            <person name="Martin F."/>
            <person name="Silar P."/>
            <person name="Natvig D.O."/>
            <person name="Lalanne C."/>
            <person name="Gautier V."/>
            <person name="Ament-Velasquez S.L."/>
            <person name="Kruys A."/>
            <person name="Hutchinson M.I."/>
            <person name="Powell A.J."/>
            <person name="Barry K."/>
            <person name="Miller A.N."/>
            <person name="Grigoriev I.V."/>
            <person name="Debuchy R."/>
            <person name="Gladieux P."/>
            <person name="Hiltunen Thoren M."/>
            <person name="Johannesson H."/>
        </authorList>
    </citation>
    <scope>NUCLEOTIDE SEQUENCE</scope>
    <source>
        <strain evidence="2">CBS 123565</strain>
    </source>
</reference>
<dbReference type="EMBL" id="MU853411">
    <property type="protein sequence ID" value="KAK4133692.1"/>
    <property type="molecule type" value="Genomic_DNA"/>
</dbReference>
<organism evidence="2 3">
    <name type="scientific">Trichocladium antarcticum</name>
    <dbReference type="NCBI Taxonomy" id="1450529"/>
    <lineage>
        <taxon>Eukaryota</taxon>
        <taxon>Fungi</taxon>
        <taxon>Dikarya</taxon>
        <taxon>Ascomycota</taxon>
        <taxon>Pezizomycotina</taxon>
        <taxon>Sordariomycetes</taxon>
        <taxon>Sordariomycetidae</taxon>
        <taxon>Sordariales</taxon>
        <taxon>Chaetomiaceae</taxon>
        <taxon>Trichocladium</taxon>
    </lineage>
</organism>
<evidence type="ECO:0000256" key="1">
    <source>
        <dbReference type="SAM" id="MobiDB-lite"/>
    </source>
</evidence>
<comment type="caution">
    <text evidence="2">The sequence shown here is derived from an EMBL/GenBank/DDBJ whole genome shotgun (WGS) entry which is preliminary data.</text>
</comment>
<feature type="region of interest" description="Disordered" evidence="1">
    <location>
        <begin position="95"/>
        <end position="121"/>
    </location>
</feature>
<dbReference type="Proteomes" id="UP001304895">
    <property type="component" value="Unassembled WGS sequence"/>
</dbReference>
<keyword evidence="3" id="KW-1185">Reference proteome</keyword>
<gene>
    <name evidence="2" type="ORF">BT67DRAFT_40808</name>
</gene>
<reference evidence="2" key="2">
    <citation type="submission" date="2023-05" db="EMBL/GenBank/DDBJ databases">
        <authorList>
            <consortium name="Lawrence Berkeley National Laboratory"/>
            <person name="Steindorff A."/>
            <person name="Hensen N."/>
            <person name="Bonometti L."/>
            <person name="Westerberg I."/>
            <person name="Brannstrom I.O."/>
            <person name="Guillou S."/>
            <person name="Cros-Aarteil S."/>
            <person name="Calhoun S."/>
            <person name="Haridas S."/>
            <person name="Kuo A."/>
            <person name="Mondo S."/>
            <person name="Pangilinan J."/>
            <person name="Riley R."/>
            <person name="Labutti K."/>
            <person name="Andreopoulos B."/>
            <person name="Lipzen A."/>
            <person name="Chen C."/>
            <person name="Yanf M."/>
            <person name="Daum C."/>
            <person name="Ng V."/>
            <person name="Clum A."/>
            <person name="Ohm R."/>
            <person name="Martin F."/>
            <person name="Silar P."/>
            <person name="Natvig D."/>
            <person name="Lalanne C."/>
            <person name="Gautier V."/>
            <person name="Ament-Velasquez S.L."/>
            <person name="Kruys A."/>
            <person name="Hutchinson M.I."/>
            <person name="Powell A.J."/>
            <person name="Barry K."/>
            <person name="Miller A.N."/>
            <person name="Grigoriev I.V."/>
            <person name="Debuchy R."/>
            <person name="Gladieux P."/>
            <person name="Thoren M.H."/>
            <person name="Johannesson H."/>
        </authorList>
    </citation>
    <scope>NUCLEOTIDE SEQUENCE</scope>
    <source>
        <strain evidence="2">CBS 123565</strain>
    </source>
</reference>
<accession>A0AAN6UIL1</accession>
<proteinExistence type="predicted"/>
<feature type="compositionally biased region" description="Basic and acidic residues" evidence="1">
    <location>
        <begin position="99"/>
        <end position="114"/>
    </location>
</feature>
<evidence type="ECO:0000313" key="2">
    <source>
        <dbReference type="EMBL" id="KAK4133692.1"/>
    </source>
</evidence>